<dbReference type="Pfam" id="PF01471">
    <property type="entry name" value="PG_binding_1"/>
    <property type="match status" value="1"/>
</dbReference>
<organism evidence="3">
    <name type="scientific">Siphoviridae sp. ctVzN31</name>
    <dbReference type="NCBI Taxonomy" id="2825534"/>
    <lineage>
        <taxon>Viruses</taxon>
        <taxon>Duplodnaviria</taxon>
        <taxon>Heunggongvirae</taxon>
        <taxon>Uroviricota</taxon>
        <taxon>Caudoviricetes</taxon>
    </lineage>
</organism>
<feature type="domain" description="Peptidoglycan binding-like" evidence="1">
    <location>
        <begin position="4"/>
        <end position="53"/>
    </location>
</feature>
<protein>
    <submittedName>
        <fullName evidence="3">Peptidase</fullName>
    </submittedName>
</protein>
<sequence length="203" mass="22146">MTIKQKQCLLLYLGYYTGEVDGIWGDNSRCATEAFQRNYGLTVDGIFGIGTEARIREVVASGELPQQPQDTQGTEGGADWWKDIRYFKRTEFRCPCGRCGGFPVEPQESMVRTVDEIRRRLGIPISIVDGGGSGVRCAAHNAEVGGVANSQHLYGLAADLHSAASPAQMKAVAEDVMGRTGGIGLYDWGIHVDTRQGYARWKG</sequence>
<evidence type="ECO:0000259" key="1">
    <source>
        <dbReference type="Pfam" id="PF01471"/>
    </source>
</evidence>
<dbReference type="Pfam" id="PF08291">
    <property type="entry name" value="Peptidase_M15_3"/>
    <property type="match status" value="1"/>
</dbReference>
<name>A0A8S5NW34_9CAUD</name>
<reference evidence="3" key="1">
    <citation type="journal article" date="2021" name="Proc. Natl. Acad. Sci. U.S.A.">
        <title>A Catalog of Tens of Thousands of Viruses from Human Metagenomes Reveals Hidden Associations with Chronic Diseases.</title>
        <authorList>
            <person name="Tisza M.J."/>
            <person name="Buck C.B."/>
        </authorList>
    </citation>
    <scope>NUCLEOTIDE SEQUENCE</scope>
    <source>
        <strain evidence="3">CtVzN31</strain>
    </source>
</reference>
<dbReference type="InterPro" id="IPR002477">
    <property type="entry name" value="Peptidoglycan-bd-like"/>
</dbReference>
<evidence type="ECO:0000313" key="3">
    <source>
        <dbReference type="EMBL" id="DAD99021.1"/>
    </source>
</evidence>
<dbReference type="InterPro" id="IPR036366">
    <property type="entry name" value="PGBDSf"/>
</dbReference>
<dbReference type="InterPro" id="IPR013230">
    <property type="entry name" value="Peptidase_M15A_C"/>
</dbReference>
<accession>A0A8S5NW34</accession>
<dbReference type="InterPro" id="IPR036365">
    <property type="entry name" value="PGBD-like_sf"/>
</dbReference>
<dbReference type="InterPro" id="IPR009045">
    <property type="entry name" value="Zn_M74/Hedgehog-like"/>
</dbReference>
<dbReference type="Gene3D" id="1.10.101.10">
    <property type="entry name" value="PGBD-like superfamily/PGBD"/>
    <property type="match status" value="1"/>
</dbReference>
<dbReference type="Gene3D" id="3.30.1380.10">
    <property type="match status" value="1"/>
</dbReference>
<dbReference type="SUPFAM" id="SSF55166">
    <property type="entry name" value="Hedgehog/DD-peptidase"/>
    <property type="match status" value="1"/>
</dbReference>
<dbReference type="SUPFAM" id="SSF47090">
    <property type="entry name" value="PGBD-like"/>
    <property type="match status" value="1"/>
</dbReference>
<feature type="domain" description="Peptidase M15A C-terminal" evidence="2">
    <location>
        <begin position="86"/>
        <end position="193"/>
    </location>
</feature>
<proteinExistence type="predicted"/>
<dbReference type="EMBL" id="BK015273">
    <property type="protein sequence ID" value="DAD99021.1"/>
    <property type="molecule type" value="Genomic_DNA"/>
</dbReference>
<evidence type="ECO:0000259" key="2">
    <source>
        <dbReference type="Pfam" id="PF08291"/>
    </source>
</evidence>